<keyword evidence="1" id="KW-0732">Signal</keyword>
<dbReference type="SUPFAM" id="SSF53474">
    <property type="entry name" value="alpha/beta-Hydrolases"/>
    <property type="match status" value="1"/>
</dbReference>
<sequence>MVPFKLLLLSIILQLAATDMVPFDDWLYQRVALPDVNIYIRYAGTGPPILLVHGYPQHSLMWHTIGPNLAQNYTVIAVDIRGLGQSTIPSSYDFTSATASEDLKGVLDFLNINQTYLVAHDKGNGQSAALNAKYRSLVKRAAYTEYVLPGFGYERVFLQSSV</sequence>
<reference evidence="3 4" key="1">
    <citation type="journal article" date="2020" name="Genomics">
        <title>Complete, high-quality genomes from long-read metagenomic sequencing of two wolf lichen thalli reveals enigmatic genome architecture.</title>
        <authorList>
            <person name="McKenzie S.K."/>
            <person name="Walston R.F."/>
            <person name="Allen J.L."/>
        </authorList>
    </citation>
    <scope>NUCLEOTIDE SEQUENCE [LARGE SCALE GENOMIC DNA]</scope>
    <source>
        <strain evidence="3">WasteWater2</strain>
    </source>
</reference>
<gene>
    <name evidence="3" type="ORF">HO173_005546</name>
</gene>
<name>A0A8H6FWU9_9LECA</name>
<dbReference type="Proteomes" id="UP000578531">
    <property type="component" value="Unassembled WGS sequence"/>
</dbReference>
<dbReference type="InterPro" id="IPR029058">
    <property type="entry name" value="AB_hydrolase_fold"/>
</dbReference>
<dbReference type="Pfam" id="PF00561">
    <property type="entry name" value="Abhydrolase_1"/>
    <property type="match status" value="1"/>
</dbReference>
<dbReference type="EMBL" id="JACCJC010000020">
    <property type="protein sequence ID" value="KAF6236293.1"/>
    <property type="molecule type" value="Genomic_DNA"/>
</dbReference>
<evidence type="ECO:0000313" key="4">
    <source>
        <dbReference type="Proteomes" id="UP000578531"/>
    </source>
</evidence>
<dbReference type="PANTHER" id="PTHR43798:SF33">
    <property type="entry name" value="HYDROLASE, PUTATIVE (AFU_ORTHOLOGUE AFUA_2G14860)-RELATED"/>
    <property type="match status" value="1"/>
</dbReference>
<dbReference type="AlphaFoldDB" id="A0A8H6FWU9"/>
<dbReference type="GeneID" id="59287208"/>
<dbReference type="PANTHER" id="PTHR43798">
    <property type="entry name" value="MONOACYLGLYCEROL LIPASE"/>
    <property type="match status" value="1"/>
</dbReference>
<dbReference type="GO" id="GO:0016020">
    <property type="term" value="C:membrane"/>
    <property type="evidence" value="ECO:0007669"/>
    <property type="project" value="TreeGrafter"/>
</dbReference>
<feature type="domain" description="AB hydrolase-1" evidence="2">
    <location>
        <begin position="47"/>
        <end position="142"/>
    </location>
</feature>
<feature type="signal peptide" evidence="1">
    <location>
        <begin position="1"/>
        <end position="18"/>
    </location>
</feature>
<evidence type="ECO:0000259" key="2">
    <source>
        <dbReference type="Pfam" id="PF00561"/>
    </source>
</evidence>
<accession>A0A8H6FWU9</accession>
<keyword evidence="4" id="KW-1185">Reference proteome</keyword>
<dbReference type="OrthoDB" id="408373at2759"/>
<comment type="caution">
    <text evidence="3">The sequence shown here is derived from an EMBL/GenBank/DDBJ whole genome shotgun (WGS) entry which is preliminary data.</text>
</comment>
<protein>
    <recommendedName>
        <fullName evidence="2">AB hydrolase-1 domain-containing protein</fullName>
    </recommendedName>
</protein>
<dbReference type="Gene3D" id="3.40.50.1820">
    <property type="entry name" value="alpha/beta hydrolase"/>
    <property type="match status" value="1"/>
</dbReference>
<dbReference type="InterPro" id="IPR050266">
    <property type="entry name" value="AB_hydrolase_sf"/>
</dbReference>
<evidence type="ECO:0000256" key="1">
    <source>
        <dbReference type="SAM" id="SignalP"/>
    </source>
</evidence>
<organism evidence="3 4">
    <name type="scientific">Letharia columbiana</name>
    <dbReference type="NCBI Taxonomy" id="112416"/>
    <lineage>
        <taxon>Eukaryota</taxon>
        <taxon>Fungi</taxon>
        <taxon>Dikarya</taxon>
        <taxon>Ascomycota</taxon>
        <taxon>Pezizomycotina</taxon>
        <taxon>Lecanoromycetes</taxon>
        <taxon>OSLEUM clade</taxon>
        <taxon>Lecanoromycetidae</taxon>
        <taxon>Lecanorales</taxon>
        <taxon>Lecanorineae</taxon>
        <taxon>Parmeliaceae</taxon>
        <taxon>Letharia</taxon>
    </lineage>
</organism>
<feature type="chain" id="PRO_5034442177" description="AB hydrolase-1 domain-containing protein" evidence="1">
    <location>
        <begin position="19"/>
        <end position="162"/>
    </location>
</feature>
<evidence type="ECO:0000313" key="3">
    <source>
        <dbReference type="EMBL" id="KAF6236293.1"/>
    </source>
</evidence>
<dbReference type="RefSeq" id="XP_037165643.1">
    <property type="nucleotide sequence ID" value="XM_037307461.1"/>
</dbReference>
<dbReference type="InterPro" id="IPR000073">
    <property type="entry name" value="AB_hydrolase_1"/>
</dbReference>
<proteinExistence type="predicted"/>